<evidence type="ECO:0000313" key="2">
    <source>
        <dbReference type="EMBL" id="QND80995.1"/>
    </source>
</evidence>
<organism evidence="2 3">
    <name type="scientific">Pseudoxanthomonas mexicana</name>
    <dbReference type="NCBI Taxonomy" id="128785"/>
    <lineage>
        <taxon>Bacteria</taxon>
        <taxon>Pseudomonadati</taxon>
        <taxon>Pseudomonadota</taxon>
        <taxon>Gammaproteobacteria</taxon>
        <taxon>Lysobacterales</taxon>
        <taxon>Lysobacteraceae</taxon>
        <taxon>Pseudoxanthomonas</taxon>
    </lineage>
</organism>
<protein>
    <submittedName>
        <fullName evidence="2">Uncharacterized protein</fullName>
    </submittedName>
</protein>
<evidence type="ECO:0000256" key="1">
    <source>
        <dbReference type="SAM" id="MobiDB-lite"/>
    </source>
</evidence>
<dbReference type="EMBL" id="CP060028">
    <property type="protein sequence ID" value="QND80995.1"/>
    <property type="molecule type" value="Genomic_DNA"/>
</dbReference>
<dbReference type="RefSeq" id="WP_185896160.1">
    <property type="nucleotide sequence ID" value="NZ_CP060028.1"/>
</dbReference>
<dbReference type="Proteomes" id="UP000515506">
    <property type="component" value="Chromosome"/>
</dbReference>
<reference evidence="2 3" key="1">
    <citation type="submission" date="2020-08" db="EMBL/GenBank/DDBJ databases">
        <title>Streptomycin resistant and MDR strain, P. mexicana.</title>
        <authorList>
            <person name="Ganesh-kumar S."/>
            <person name="Zhe T."/>
            <person name="Yu Z."/>
            <person name="Min Y."/>
        </authorList>
    </citation>
    <scope>NUCLEOTIDE SEQUENCE [LARGE SCALE GENOMIC DNA]</scope>
    <source>
        <strain evidence="2 3">GTZY</strain>
    </source>
</reference>
<accession>A0ABX6RCK2</accession>
<feature type="region of interest" description="Disordered" evidence="1">
    <location>
        <begin position="111"/>
        <end position="132"/>
    </location>
</feature>
<evidence type="ECO:0000313" key="3">
    <source>
        <dbReference type="Proteomes" id="UP000515506"/>
    </source>
</evidence>
<keyword evidence="3" id="KW-1185">Reference proteome</keyword>
<gene>
    <name evidence="2" type="ORF">H4W19_04155</name>
</gene>
<proteinExistence type="predicted"/>
<name>A0ABX6RCK2_PSEMX</name>
<sequence>MGRIDSHAFENLVQRLSAQEGVAHCLPYPGMTPIPDGFDAFARQDAARAEMEWGDACPAYALGLITYGSCVLPQDEEYLEVLWDELGGDSTQVWAQARPLVLATWAWLSNPPAQEPGPGASHDESDPTGLMH</sequence>